<feature type="compositionally biased region" description="Polar residues" evidence="1">
    <location>
        <begin position="1"/>
        <end position="13"/>
    </location>
</feature>
<comment type="caution">
    <text evidence="2">The sequence shown here is derived from an EMBL/GenBank/DDBJ whole genome shotgun (WGS) entry which is preliminary data.</text>
</comment>
<dbReference type="EMBL" id="JARBHB010000005">
    <property type="protein sequence ID" value="KAJ8883971.1"/>
    <property type="molecule type" value="Genomic_DNA"/>
</dbReference>
<protein>
    <submittedName>
        <fullName evidence="2">Uncharacterized protein</fullName>
    </submittedName>
</protein>
<sequence>MLQQFLTPETRQPLSPPTAPSSTVHSPKPPSHLSHKHKHQPLATVASQNSLHQPCALPHTKNSISVPANYTNSYLALAHICIQAVERRWNVRARETGAPRKNPPASGIVQHDSHTRKFGSEPAGEPRSPWWEASALATAPPLPLLFEMEFR</sequence>
<keyword evidence="3" id="KW-1185">Reference proteome</keyword>
<proteinExistence type="predicted"/>
<evidence type="ECO:0000313" key="2">
    <source>
        <dbReference type="EMBL" id="KAJ8883971.1"/>
    </source>
</evidence>
<accession>A0ABQ9HIK0</accession>
<reference evidence="2 3" key="1">
    <citation type="submission" date="2023-02" db="EMBL/GenBank/DDBJ databases">
        <title>LHISI_Scaffold_Assembly.</title>
        <authorList>
            <person name="Stuart O.P."/>
            <person name="Cleave R."/>
            <person name="Magrath M.J.L."/>
            <person name="Mikheyev A.S."/>
        </authorList>
    </citation>
    <scope>NUCLEOTIDE SEQUENCE [LARGE SCALE GENOMIC DNA]</scope>
    <source>
        <strain evidence="2">Daus_M_001</strain>
        <tissue evidence="2">Leg muscle</tissue>
    </source>
</reference>
<dbReference type="Proteomes" id="UP001159363">
    <property type="component" value="Chromosome 4"/>
</dbReference>
<feature type="region of interest" description="Disordered" evidence="1">
    <location>
        <begin position="1"/>
        <end position="42"/>
    </location>
</feature>
<name>A0ABQ9HIK0_9NEOP</name>
<evidence type="ECO:0000313" key="3">
    <source>
        <dbReference type="Proteomes" id="UP001159363"/>
    </source>
</evidence>
<gene>
    <name evidence="2" type="ORF">PR048_015827</name>
</gene>
<evidence type="ECO:0000256" key="1">
    <source>
        <dbReference type="SAM" id="MobiDB-lite"/>
    </source>
</evidence>
<organism evidence="2 3">
    <name type="scientific">Dryococelus australis</name>
    <dbReference type="NCBI Taxonomy" id="614101"/>
    <lineage>
        <taxon>Eukaryota</taxon>
        <taxon>Metazoa</taxon>
        <taxon>Ecdysozoa</taxon>
        <taxon>Arthropoda</taxon>
        <taxon>Hexapoda</taxon>
        <taxon>Insecta</taxon>
        <taxon>Pterygota</taxon>
        <taxon>Neoptera</taxon>
        <taxon>Polyneoptera</taxon>
        <taxon>Phasmatodea</taxon>
        <taxon>Verophasmatodea</taxon>
        <taxon>Anareolatae</taxon>
        <taxon>Phasmatidae</taxon>
        <taxon>Eurycanthinae</taxon>
        <taxon>Dryococelus</taxon>
    </lineage>
</organism>
<feature type="region of interest" description="Disordered" evidence="1">
    <location>
        <begin position="94"/>
        <end position="129"/>
    </location>
</feature>